<name>A0A6G6J7A2_PSENT</name>
<reference evidence="2 4" key="1">
    <citation type="submission" date="2020-02" db="EMBL/GenBank/DDBJ databases">
        <title>Integrative conjugative elements (ICEs) and plasmids drive adaptation of Pseudomonas nitroreducens strain HBP1 to wastewater environment.</title>
        <authorList>
            <person name="Sentchilo V."/>
            <person name="Carraro N."/>
            <person name="Bertelli C."/>
            <person name="van der Meer J.R."/>
        </authorList>
    </citation>
    <scope>NUCLEOTIDE SEQUENCE [LARGE SCALE GENOMIC DNA]</scope>
    <source>
        <strain evidence="2 4">HBP1</strain>
        <plasmid evidence="2">pPniHBP1_2</plasmid>
        <plasmid evidence="4">ppnihbp1_2</plasmid>
    </source>
</reference>
<dbReference type="KEGG" id="pnt:G5B91_32930"/>
<geneLocation type="plasmid" evidence="2">
    <name>pPniHBP1_2</name>
</geneLocation>
<accession>A0A6G6J7A2</accession>
<evidence type="ECO:0000313" key="2">
    <source>
        <dbReference type="EMBL" id="QIE91152.1"/>
    </source>
</evidence>
<keyword evidence="1" id="KW-1133">Transmembrane helix</keyword>
<protein>
    <submittedName>
        <fullName evidence="2">Uncharacterized protein</fullName>
    </submittedName>
</protein>
<dbReference type="KEGG" id="pnt:G5B91_32870"/>
<keyword evidence="1" id="KW-0812">Transmembrane</keyword>
<gene>
    <name evidence="2" type="ORF">G5B91_32870</name>
    <name evidence="3" type="ORF">G5B91_32930</name>
</gene>
<dbReference type="AlphaFoldDB" id="A0A6G6J7A2"/>
<dbReference type="EMBL" id="CP049141">
    <property type="protein sequence ID" value="QIE91162.1"/>
    <property type="molecule type" value="Genomic_DNA"/>
</dbReference>
<evidence type="ECO:0000313" key="4">
    <source>
        <dbReference type="Proteomes" id="UP000501063"/>
    </source>
</evidence>
<feature type="transmembrane region" description="Helical" evidence="1">
    <location>
        <begin position="40"/>
        <end position="57"/>
    </location>
</feature>
<sequence length="62" mass="6709">MNLVACDGTWTQSEGSLRCTGTLVEVPHDPGITLEDAKELSDQTLVLFAVVFGYLVLKKALN</sequence>
<keyword evidence="2" id="KW-0614">Plasmid</keyword>
<dbReference type="Proteomes" id="UP000501063">
    <property type="component" value="Plasmid pPniHBP1_2"/>
</dbReference>
<geneLocation type="plasmid" evidence="4">
    <name>ppnihbp1_2</name>
</geneLocation>
<proteinExistence type="predicted"/>
<evidence type="ECO:0000256" key="1">
    <source>
        <dbReference type="SAM" id="Phobius"/>
    </source>
</evidence>
<keyword evidence="1" id="KW-0472">Membrane</keyword>
<evidence type="ECO:0000313" key="3">
    <source>
        <dbReference type="EMBL" id="QIE91162.1"/>
    </source>
</evidence>
<dbReference type="RefSeq" id="WP_024767404.1">
    <property type="nucleotide sequence ID" value="NZ_CP049141.1"/>
</dbReference>
<dbReference type="EMBL" id="CP049141">
    <property type="protein sequence ID" value="QIE91152.1"/>
    <property type="molecule type" value="Genomic_DNA"/>
</dbReference>
<organism evidence="2 4">
    <name type="scientific">Pseudomonas nitroreducens</name>
    <dbReference type="NCBI Taxonomy" id="46680"/>
    <lineage>
        <taxon>Bacteria</taxon>
        <taxon>Pseudomonadati</taxon>
        <taxon>Pseudomonadota</taxon>
        <taxon>Gammaproteobacteria</taxon>
        <taxon>Pseudomonadales</taxon>
        <taxon>Pseudomonadaceae</taxon>
        <taxon>Pseudomonas</taxon>
    </lineage>
</organism>